<dbReference type="CDD" id="cd01949">
    <property type="entry name" value="GGDEF"/>
    <property type="match status" value="1"/>
</dbReference>
<gene>
    <name evidence="6" type="ORF">VZ94_13750</name>
</gene>
<dbReference type="SMART" id="SM00240">
    <property type="entry name" value="FHA"/>
    <property type="match status" value="1"/>
</dbReference>
<accession>A0A0F3IH56</accession>
<reference evidence="6 7" key="2">
    <citation type="journal article" date="2016" name="Microb. Ecol.">
        <title>Genome Characteristics of a Novel Type I Methanotroph (Sn10-6) Isolated from a Flooded Indian Rice Field.</title>
        <authorList>
            <person name="Rahalkar M.C."/>
            <person name="Pandit P.S."/>
            <person name="Dhakephalkar P.K."/>
            <person name="Pore S."/>
            <person name="Arora P."/>
            <person name="Kapse N."/>
        </authorList>
    </citation>
    <scope>NUCLEOTIDE SEQUENCE [LARGE SCALE GENOMIC DNA]</scope>
    <source>
        <strain evidence="6 7">Sn10-6</strain>
    </source>
</reference>
<dbReference type="InterPro" id="IPR029787">
    <property type="entry name" value="Nucleotide_cyclase"/>
</dbReference>
<dbReference type="CDD" id="cd00060">
    <property type="entry name" value="FHA"/>
    <property type="match status" value="1"/>
</dbReference>
<evidence type="ECO:0000259" key="5">
    <source>
        <dbReference type="PROSITE" id="PS50887"/>
    </source>
</evidence>
<dbReference type="InterPro" id="IPR050469">
    <property type="entry name" value="Diguanylate_Cyclase"/>
</dbReference>
<dbReference type="PANTHER" id="PTHR45138">
    <property type="entry name" value="REGULATORY COMPONENTS OF SENSORY TRANSDUCTION SYSTEM"/>
    <property type="match status" value="1"/>
</dbReference>
<dbReference type="InterPro" id="IPR000253">
    <property type="entry name" value="FHA_dom"/>
</dbReference>
<dbReference type="InterPro" id="IPR000160">
    <property type="entry name" value="GGDEF_dom"/>
</dbReference>
<dbReference type="EC" id="2.7.7.65" evidence="2"/>
<dbReference type="GO" id="GO:0052621">
    <property type="term" value="F:diguanylate cyclase activity"/>
    <property type="evidence" value="ECO:0007669"/>
    <property type="project" value="UniProtKB-EC"/>
</dbReference>
<dbReference type="Proteomes" id="UP000033684">
    <property type="component" value="Unassembled WGS sequence"/>
</dbReference>
<dbReference type="SUPFAM" id="SSF49879">
    <property type="entry name" value="SMAD/FHA domain"/>
    <property type="match status" value="1"/>
</dbReference>
<dbReference type="SMART" id="SM00267">
    <property type="entry name" value="GGDEF"/>
    <property type="match status" value="1"/>
</dbReference>
<dbReference type="SUPFAM" id="SSF55073">
    <property type="entry name" value="Nucleotide cyclase"/>
    <property type="match status" value="1"/>
</dbReference>
<organism evidence="6 7">
    <name type="scientific">Methylocucumis oryzae</name>
    <dbReference type="NCBI Taxonomy" id="1632867"/>
    <lineage>
        <taxon>Bacteria</taxon>
        <taxon>Pseudomonadati</taxon>
        <taxon>Pseudomonadota</taxon>
        <taxon>Gammaproteobacteria</taxon>
        <taxon>Methylococcales</taxon>
        <taxon>Methylococcaceae</taxon>
        <taxon>Methylocucumis</taxon>
    </lineage>
</organism>
<comment type="cofactor">
    <cofactor evidence="1">
        <name>Mg(2+)</name>
        <dbReference type="ChEBI" id="CHEBI:18420"/>
    </cofactor>
</comment>
<dbReference type="InterPro" id="IPR008984">
    <property type="entry name" value="SMAD_FHA_dom_sf"/>
</dbReference>
<dbReference type="PANTHER" id="PTHR45138:SF9">
    <property type="entry name" value="DIGUANYLATE CYCLASE DGCM-RELATED"/>
    <property type="match status" value="1"/>
</dbReference>
<evidence type="ECO:0000313" key="7">
    <source>
        <dbReference type="Proteomes" id="UP000033684"/>
    </source>
</evidence>
<dbReference type="PROSITE" id="PS50887">
    <property type="entry name" value="GGDEF"/>
    <property type="match status" value="1"/>
</dbReference>
<evidence type="ECO:0000259" key="4">
    <source>
        <dbReference type="PROSITE" id="PS50006"/>
    </source>
</evidence>
<dbReference type="Gene3D" id="3.30.70.270">
    <property type="match status" value="1"/>
</dbReference>
<sequence length="296" mass="33695">MNIDELENATQHPCLIVLKGSVADLRTLIRLDRNLISIGRGDAMDIQIPEIAVSRNHALLQRLNANQFLLIDTNSSNGTLVNNKPVTTVLLEDQDVIAIGNNLFKFLAQNNPEQAHYQALLEKMHLDHALQIYNKHYFLTKLDEEIVNAYRYNHFLALLIFDADHFKRLNDNYGHLAGDAVLMHIVETVKKRIRKTDLFCRYGGEEFTIIMPHTSEQQAFVVAETIRSLIAKNPVEYENQLISVTISIGVTALNHHYQANNLRDLLISQADSALYQAKQAGRNQVIMFEPKLETQL</sequence>
<proteinExistence type="predicted"/>
<evidence type="ECO:0000256" key="1">
    <source>
        <dbReference type="ARBA" id="ARBA00001946"/>
    </source>
</evidence>
<dbReference type="FunFam" id="3.30.70.270:FF:000001">
    <property type="entry name" value="Diguanylate cyclase domain protein"/>
    <property type="match status" value="1"/>
</dbReference>
<dbReference type="NCBIfam" id="TIGR00254">
    <property type="entry name" value="GGDEF"/>
    <property type="match status" value="1"/>
</dbReference>
<comment type="caution">
    <text evidence="6">The sequence shown here is derived from an EMBL/GenBank/DDBJ whole genome shotgun (WGS) entry which is preliminary data.</text>
</comment>
<dbReference type="PROSITE" id="PS50006">
    <property type="entry name" value="FHA_DOMAIN"/>
    <property type="match status" value="1"/>
</dbReference>
<protein>
    <recommendedName>
        <fullName evidence="2">diguanylate cyclase</fullName>
        <ecNumber evidence="2">2.7.7.65</ecNumber>
    </recommendedName>
</protein>
<name>A0A0F3IH56_9GAMM</name>
<dbReference type="EMBL" id="LAJX01000137">
    <property type="protein sequence ID" value="KJV06066.1"/>
    <property type="molecule type" value="Genomic_DNA"/>
</dbReference>
<feature type="domain" description="GGDEF" evidence="5">
    <location>
        <begin position="154"/>
        <end position="290"/>
    </location>
</feature>
<dbReference type="AlphaFoldDB" id="A0A0F3IH56"/>
<dbReference type="Pfam" id="PF00990">
    <property type="entry name" value="GGDEF"/>
    <property type="match status" value="1"/>
</dbReference>
<keyword evidence="7" id="KW-1185">Reference proteome</keyword>
<evidence type="ECO:0000256" key="2">
    <source>
        <dbReference type="ARBA" id="ARBA00012528"/>
    </source>
</evidence>
<evidence type="ECO:0000313" key="6">
    <source>
        <dbReference type="EMBL" id="KJV06066.1"/>
    </source>
</evidence>
<dbReference type="Gene3D" id="2.60.200.20">
    <property type="match status" value="1"/>
</dbReference>
<dbReference type="Pfam" id="PF00498">
    <property type="entry name" value="FHA"/>
    <property type="match status" value="1"/>
</dbReference>
<dbReference type="InterPro" id="IPR043128">
    <property type="entry name" value="Rev_trsase/Diguanyl_cyclase"/>
</dbReference>
<reference evidence="7" key="1">
    <citation type="submission" date="2015-03" db="EMBL/GenBank/DDBJ databases">
        <title>Draft genome sequence of a novel methanotroph (Sn10-6) isolated from flooded ricefield rhizosphere in India.</title>
        <authorList>
            <person name="Pandit P.S."/>
            <person name="Pore S.D."/>
            <person name="Arora P."/>
            <person name="Kapse N.G."/>
            <person name="Dhakephalkar P.K."/>
            <person name="Rahalkar M.C."/>
        </authorList>
    </citation>
    <scope>NUCLEOTIDE SEQUENCE [LARGE SCALE GENOMIC DNA]</scope>
    <source>
        <strain evidence="7">Sn10-6</strain>
    </source>
</reference>
<feature type="domain" description="FHA" evidence="4">
    <location>
        <begin position="36"/>
        <end position="86"/>
    </location>
</feature>
<evidence type="ECO:0000256" key="3">
    <source>
        <dbReference type="ARBA" id="ARBA00034247"/>
    </source>
</evidence>
<comment type="catalytic activity">
    <reaction evidence="3">
        <text>2 GTP = 3',3'-c-di-GMP + 2 diphosphate</text>
        <dbReference type="Rhea" id="RHEA:24898"/>
        <dbReference type="ChEBI" id="CHEBI:33019"/>
        <dbReference type="ChEBI" id="CHEBI:37565"/>
        <dbReference type="ChEBI" id="CHEBI:58805"/>
        <dbReference type="EC" id="2.7.7.65"/>
    </reaction>
</comment>